<protein>
    <submittedName>
        <fullName evidence="1">Uncharacterized protein</fullName>
    </submittedName>
</protein>
<sequence length="70" mass="8068">MNNISVTLFVDKNKEAKIPSDISDETLQLYKKEIPSCEVVEFSKSGNMIPDEEPEKYIKEIVFFINTVKL</sequence>
<dbReference type="EMBL" id="ACVI01000086">
    <property type="protein sequence ID" value="EET85534.1"/>
    <property type="molecule type" value="Genomic_DNA"/>
</dbReference>
<evidence type="ECO:0000313" key="2">
    <source>
        <dbReference type="Proteomes" id="UP000004198"/>
    </source>
</evidence>
<dbReference type="OrthoDB" id="9775557at2"/>
<dbReference type="STRING" id="536227.Ccar_10865"/>
<organism evidence="1 2">
    <name type="scientific">Clostridium carboxidivorans P7</name>
    <dbReference type="NCBI Taxonomy" id="536227"/>
    <lineage>
        <taxon>Bacteria</taxon>
        <taxon>Bacillati</taxon>
        <taxon>Bacillota</taxon>
        <taxon>Clostridia</taxon>
        <taxon>Eubacteriales</taxon>
        <taxon>Clostridiaceae</taxon>
        <taxon>Clostridium</taxon>
    </lineage>
</organism>
<dbReference type="Proteomes" id="UP000004198">
    <property type="component" value="Unassembled WGS sequence"/>
</dbReference>
<gene>
    <name evidence="1" type="ORF">CcarbDRAFT_4017</name>
</gene>
<comment type="caution">
    <text evidence="1">The sequence shown here is derived from an EMBL/GenBank/DDBJ whole genome shotgun (WGS) entry which is preliminary data.</text>
</comment>
<reference evidence="1 2" key="1">
    <citation type="submission" date="2009-06" db="EMBL/GenBank/DDBJ databases">
        <title>The draft genome of Clostridium carboxidivorans P7.</title>
        <authorList>
            <consortium name="US DOE Joint Genome Institute (JGI-PGF)"/>
            <person name="Lucas S."/>
            <person name="Copeland A."/>
            <person name="Lapidus A."/>
            <person name="Glavina del Rio T."/>
            <person name="Tice H."/>
            <person name="Bruce D."/>
            <person name="Goodwin L."/>
            <person name="Pitluck S."/>
            <person name="Larimer F."/>
            <person name="Land M.L."/>
            <person name="Hauser L."/>
            <person name="Hemme C.L."/>
        </authorList>
    </citation>
    <scope>NUCLEOTIDE SEQUENCE [LARGE SCALE GENOMIC DNA]</scope>
    <source>
        <strain evidence="1 2">P7</strain>
    </source>
</reference>
<evidence type="ECO:0000313" key="1">
    <source>
        <dbReference type="EMBL" id="EET85534.1"/>
    </source>
</evidence>
<name>C6PZ00_9CLOT</name>
<proteinExistence type="predicted"/>
<dbReference type="AlphaFoldDB" id="C6PZ00"/>
<accession>C6PZ00</accession>
<dbReference type="KEGG" id="cck:Ccar_10865"/>
<dbReference type="RefSeq" id="WP_007062902.1">
    <property type="nucleotide sequence ID" value="NZ_ACVI01000086.1"/>
</dbReference>
<keyword evidence="2" id="KW-1185">Reference proteome</keyword>
<dbReference type="PATRIC" id="fig|536227.13.peg.2275"/>